<gene>
    <name evidence="2" type="ORF">ACFSQ6_13165</name>
</gene>
<evidence type="ECO:0000313" key="3">
    <source>
        <dbReference type="Proteomes" id="UP001597418"/>
    </source>
</evidence>
<protein>
    <submittedName>
        <fullName evidence="2">Uncharacterized protein</fullName>
    </submittedName>
</protein>
<feature type="compositionally biased region" description="Basic and acidic residues" evidence="1">
    <location>
        <begin position="32"/>
        <end position="45"/>
    </location>
</feature>
<sequence length="72" mass="8259">MNTKNNIALRDLKYTNSYHAMSIPDYEDVPDPEERDHPTPLKEGDPSTNMPPIPDRGFPGEDERVLEDLLSY</sequence>
<reference evidence="3" key="1">
    <citation type="journal article" date="2019" name="Int. J. Syst. Evol. Microbiol.">
        <title>The Global Catalogue of Microorganisms (GCM) 10K type strain sequencing project: providing services to taxonomists for standard genome sequencing and annotation.</title>
        <authorList>
            <consortium name="The Broad Institute Genomics Platform"/>
            <consortium name="The Broad Institute Genome Sequencing Center for Infectious Disease"/>
            <person name="Wu L."/>
            <person name="Ma J."/>
        </authorList>
    </citation>
    <scope>NUCLEOTIDE SEQUENCE [LARGE SCALE GENOMIC DNA]</scope>
    <source>
        <strain evidence="3">KCTC 42247</strain>
    </source>
</reference>
<keyword evidence="3" id="KW-1185">Reference proteome</keyword>
<feature type="compositionally biased region" description="Basic and acidic residues" evidence="1">
    <location>
        <begin position="58"/>
        <end position="72"/>
    </location>
</feature>
<name>A0ABW5UGV6_9SPHI</name>
<dbReference type="Proteomes" id="UP001597418">
    <property type="component" value="Unassembled WGS sequence"/>
</dbReference>
<proteinExistence type="predicted"/>
<evidence type="ECO:0000313" key="2">
    <source>
        <dbReference type="EMBL" id="MFD2744341.1"/>
    </source>
</evidence>
<dbReference type="EMBL" id="JBHUMB010000014">
    <property type="protein sequence ID" value="MFD2744341.1"/>
    <property type="molecule type" value="Genomic_DNA"/>
</dbReference>
<dbReference type="RefSeq" id="WP_066751552.1">
    <property type="nucleotide sequence ID" value="NZ_JBHUMB010000014.1"/>
</dbReference>
<accession>A0ABW5UGV6</accession>
<organism evidence="2 3">
    <name type="scientific">Sphingobacterium populi</name>
    <dbReference type="NCBI Taxonomy" id="1812824"/>
    <lineage>
        <taxon>Bacteria</taxon>
        <taxon>Pseudomonadati</taxon>
        <taxon>Bacteroidota</taxon>
        <taxon>Sphingobacteriia</taxon>
        <taxon>Sphingobacteriales</taxon>
        <taxon>Sphingobacteriaceae</taxon>
        <taxon>Sphingobacterium</taxon>
    </lineage>
</organism>
<feature type="region of interest" description="Disordered" evidence="1">
    <location>
        <begin position="20"/>
        <end position="72"/>
    </location>
</feature>
<comment type="caution">
    <text evidence="2">The sequence shown here is derived from an EMBL/GenBank/DDBJ whole genome shotgun (WGS) entry which is preliminary data.</text>
</comment>
<evidence type="ECO:0000256" key="1">
    <source>
        <dbReference type="SAM" id="MobiDB-lite"/>
    </source>
</evidence>